<dbReference type="Pfam" id="PF00668">
    <property type="entry name" value="Condensation"/>
    <property type="match status" value="1"/>
</dbReference>
<sequence length="767" mass="84115">MSEGQPFLSAQARGPANAGQEGLWVVQSIGRAGTAYQEVLALNLEGALDIQRLEQAVDRVVRRHPSLRSCFVAGPQGLEQCVWSMGGPQMVAEPVAPGHLQGWMAHQQQLPFNLSVAPLFRVRLAVLGPNHHVVLIVVHHIIVDGWSLGVFERDLSAFYAAGPHAGLPELSTSPIDHARRERERAHTPAWREAQRFWSQYLAGIPRVAAQSGSQALTQALHLDGQATQALLAVARQLKVSAFALGFGAFAVAMSTLTERDDLVLATDFSGRTEPTYEPVIGLFVNQIPLRWSMSPGLTGASAAQQAQRLTREVLAHAHLPYPLIVEACQHAGGQLFEGKFVLHNMPRHPVHLEGLKVQVSGGQGADPKFPVLLELWEQGDGLSGSVTIDPSRSRLTPQLLAQRFHAVLESIVLTPQRPLGRVAPAPAAPAFVPSRRRVDVTTDPVSITPSTVAPRPTLIECPSADVDLSRWAHKECDVIETHLRRSGAVLFRGFGLNSSDMFARAVKQLGGEPLPYVQRSTPRSEVEAGVYTSTEYPADQSIFFHSENAYATCWPARLFFFCETPAAEGGRTPLADCRAVLKQLPEMIRNAFERHGVIYRRRFRPGLGLSWQQVFAVDDLDTLERQYVQQGYRFSRGSHNELVADLAVPAVVTHPDTGEVAWFNHAALFHPAALSEALGEVAAGQDVSQLQAMETLLGDGSAIPAEWIAQIRRAYVAASFAFDWQQGDLLMLDNRLTAHGREPFTAPRRILVAMTHAQRHQPLLKEF</sequence>
<dbReference type="Gene3D" id="3.30.559.10">
    <property type="entry name" value="Chloramphenicol acetyltransferase-like domain"/>
    <property type="match status" value="1"/>
</dbReference>
<dbReference type="GO" id="GO:0043041">
    <property type="term" value="P:amino acid activation for nonribosomal peptide biosynthetic process"/>
    <property type="evidence" value="ECO:0007669"/>
    <property type="project" value="TreeGrafter"/>
</dbReference>
<dbReference type="Proteomes" id="UP000276615">
    <property type="component" value="Unassembled WGS sequence"/>
</dbReference>
<dbReference type="InterPro" id="IPR003819">
    <property type="entry name" value="TauD/TfdA-like"/>
</dbReference>
<gene>
    <name evidence="4" type="ORF">ALP92_02293</name>
</gene>
<accession>A0A3M4RW73</accession>
<dbReference type="AlphaFoldDB" id="A0A3M4RW73"/>
<name>A0A3M4RW73_9PSED</name>
<organism evidence="4 5">
    <name type="scientific">Pseudomonas syringae pv. primulae</name>
    <dbReference type="NCBI Taxonomy" id="251707"/>
    <lineage>
        <taxon>Bacteria</taxon>
        <taxon>Pseudomonadati</taxon>
        <taxon>Pseudomonadota</taxon>
        <taxon>Gammaproteobacteria</taxon>
        <taxon>Pseudomonadales</taxon>
        <taxon>Pseudomonadaceae</taxon>
        <taxon>Pseudomonas</taxon>
    </lineage>
</organism>
<dbReference type="InterPro" id="IPR042098">
    <property type="entry name" value="TauD-like_sf"/>
</dbReference>
<dbReference type="EMBL" id="RBRQ01000227">
    <property type="protein sequence ID" value="RMR06931.1"/>
    <property type="molecule type" value="Genomic_DNA"/>
</dbReference>
<dbReference type="InterPro" id="IPR001242">
    <property type="entry name" value="Condensation_dom"/>
</dbReference>
<dbReference type="InterPro" id="IPR023213">
    <property type="entry name" value="CAT-like_dom_sf"/>
</dbReference>
<dbReference type="Gene3D" id="3.30.559.30">
    <property type="entry name" value="Nonribosomal peptide synthetase, condensation domain"/>
    <property type="match status" value="1"/>
</dbReference>
<proteinExistence type="predicted"/>
<protein>
    <submittedName>
        <fullName evidence="4">Non ribosomal peptide synthase</fullName>
    </submittedName>
</protein>
<reference evidence="4 5" key="1">
    <citation type="submission" date="2018-08" db="EMBL/GenBank/DDBJ databases">
        <title>Recombination of ecologically and evolutionarily significant loci maintains genetic cohesion in the Pseudomonas syringae species complex.</title>
        <authorList>
            <person name="Dillon M."/>
            <person name="Thakur S."/>
            <person name="Almeida R.N.D."/>
            <person name="Weir B.S."/>
            <person name="Guttman D.S."/>
        </authorList>
    </citation>
    <scope>NUCLEOTIDE SEQUENCE [LARGE SCALE GENOMIC DNA]</scope>
    <source>
        <strain evidence="4 5">ICMP 8670</strain>
    </source>
</reference>
<dbReference type="PANTHER" id="PTHR45527:SF1">
    <property type="entry name" value="FATTY ACID SYNTHASE"/>
    <property type="match status" value="1"/>
</dbReference>
<feature type="domain" description="Condensation" evidence="2">
    <location>
        <begin position="15"/>
        <end position="422"/>
    </location>
</feature>
<dbReference type="Gene3D" id="3.60.130.10">
    <property type="entry name" value="Clavaminate synthase-like"/>
    <property type="match status" value="1"/>
</dbReference>
<evidence type="ECO:0000313" key="5">
    <source>
        <dbReference type="Proteomes" id="UP000276615"/>
    </source>
</evidence>
<comment type="caution">
    <text evidence="4">The sequence shown here is derived from an EMBL/GenBank/DDBJ whole genome shotgun (WGS) entry which is preliminary data.</text>
</comment>
<dbReference type="SUPFAM" id="SSF51197">
    <property type="entry name" value="Clavaminate synthase-like"/>
    <property type="match status" value="1"/>
</dbReference>
<evidence type="ECO:0000259" key="2">
    <source>
        <dbReference type="Pfam" id="PF00668"/>
    </source>
</evidence>
<dbReference type="GO" id="GO:0009366">
    <property type="term" value="C:enterobactin synthetase complex"/>
    <property type="evidence" value="ECO:0007669"/>
    <property type="project" value="TreeGrafter"/>
</dbReference>
<dbReference type="GO" id="GO:0047527">
    <property type="term" value="F:2,3-dihydroxybenzoate-serine ligase activity"/>
    <property type="evidence" value="ECO:0007669"/>
    <property type="project" value="TreeGrafter"/>
</dbReference>
<dbReference type="GO" id="GO:0016706">
    <property type="term" value="F:2-oxoglutarate-dependent dioxygenase activity"/>
    <property type="evidence" value="ECO:0007669"/>
    <property type="project" value="UniProtKB-ARBA"/>
</dbReference>
<evidence type="ECO:0000313" key="4">
    <source>
        <dbReference type="EMBL" id="RMR06931.1"/>
    </source>
</evidence>
<dbReference type="GO" id="GO:0005829">
    <property type="term" value="C:cytosol"/>
    <property type="evidence" value="ECO:0007669"/>
    <property type="project" value="TreeGrafter"/>
</dbReference>
<evidence type="ECO:0000259" key="3">
    <source>
        <dbReference type="Pfam" id="PF02668"/>
    </source>
</evidence>
<dbReference type="Pfam" id="PF02668">
    <property type="entry name" value="TauD"/>
    <property type="match status" value="1"/>
</dbReference>
<dbReference type="SUPFAM" id="SSF52777">
    <property type="entry name" value="CoA-dependent acyltransferases"/>
    <property type="match status" value="2"/>
</dbReference>
<evidence type="ECO:0000256" key="1">
    <source>
        <dbReference type="ARBA" id="ARBA00023002"/>
    </source>
</evidence>
<dbReference type="GO" id="GO:0009239">
    <property type="term" value="P:enterobactin biosynthetic process"/>
    <property type="evidence" value="ECO:0007669"/>
    <property type="project" value="TreeGrafter"/>
</dbReference>
<dbReference type="GO" id="GO:0031177">
    <property type="term" value="F:phosphopantetheine binding"/>
    <property type="evidence" value="ECO:0007669"/>
    <property type="project" value="TreeGrafter"/>
</dbReference>
<feature type="domain" description="TauD/TfdA-like" evidence="3">
    <location>
        <begin position="465"/>
        <end position="754"/>
    </location>
</feature>
<dbReference type="RefSeq" id="WP_122283918.1">
    <property type="nucleotide sequence ID" value="NZ_RBRQ01000227.1"/>
</dbReference>
<keyword evidence="1" id="KW-0560">Oxidoreductase</keyword>
<dbReference type="PANTHER" id="PTHR45527">
    <property type="entry name" value="NONRIBOSOMAL PEPTIDE SYNTHETASE"/>
    <property type="match status" value="1"/>
</dbReference>